<evidence type="ECO:0000256" key="2">
    <source>
        <dbReference type="SAM" id="MobiDB-lite"/>
    </source>
</evidence>
<dbReference type="EMBL" id="BPPX01000015">
    <property type="protein sequence ID" value="GJC84616.1"/>
    <property type="molecule type" value="Genomic_DNA"/>
</dbReference>
<name>A0AA37GP39_9PEZI</name>
<evidence type="ECO:0000256" key="1">
    <source>
        <dbReference type="SAM" id="Coils"/>
    </source>
</evidence>
<feature type="region of interest" description="Disordered" evidence="2">
    <location>
        <begin position="249"/>
        <end position="282"/>
    </location>
</feature>
<dbReference type="PANTHER" id="PTHR35596:SF1">
    <property type="entry name" value="MICROBIAL-TYPE PARG CATALYTIC DOMAIN-CONTAINING PROTEIN"/>
    <property type="match status" value="1"/>
</dbReference>
<dbReference type="InterPro" id="IPR043472">
    <property type="entry name" value="Macro_dom-like"/>
</dbReference>
<proteinExistence type="predicted"/>
<evidence type="ECO:0000313" key="5">
    <source>
        <dbReference type="Proteomes" id="UP001055172"/>
    </source>
</evidence>
<dbReference type="PANTHER" id="PTHR35596">
    <property type="entry name" value="DUF2263 DOMAIN-CONTAINING PROTEIN"/>
    <property type="match status" value="1"/>
</dbReference>
<dbReference type="SUPFAM" id="SSF52949">
    <property type="entry name" value="Macro domain-like"/>
    <property type="match status" value="1"/>
</dbReference>
<feature type="coiled-coil region" evidence="1">
    <location>
        <begin position="207"/>
        <end position="234"/>
    </location>
</feature>
<dbReference type="Gene3D" id="3.40.220.10">
    <property type="entry name" value="Leucine Aminopeptidase, subunit E, domain 1"/>
    <property type="match status" value="1"/>
</dbReference>
<dbReference type="InterPro" id="IPR019261">
    <property type="entry name" value="PARG_cat_microbial"/>
</dbReference>
<protein>
    <recommendedName>
        <fullName evidence="3">Microbial-type PARG catalytic domain-containing protein</fullName>
    </recommendedName>
</protein>
<keyword evidence="1" id="KW-0175">Coiled coil</keyword>
<dbReference type="Pfam" id="PF10021">
    <property type="entry name" value="PARG_cat_microb"/>
    <property type="match status" value="1"/>
</dbReference>
<reference evidence="4 5" key="1">
    <citation type="submission" date="2021-07" db="EMBL/GenBank/DDBJ databases">
        <title>Genome data of Colletotrichum spaethianum.</title>
        <authorList>
            <person name="Utami Y.D."/>
            <person name="Hiruma K."/>
        </authorList>
    </citation>
    <scope>NUCLEOTIDE SEQUENCE [LARGE SCALE GENOMIC DNA]</scope>
    <source>
        <strain evidence="4 5">MAFF 242679</strain>
    </source>
</reference>
<gene>
    <name evidence="4" type="ORF">ColLi_07454</name>
</gene>
<accession>A0AA37GP39</accession>
<evidence type="ECO:0000313" key="4">
    <source>
        <dbReference type="EMBL" id="GJC84616.1"/>
    </source>
</evidence>
<dbReference type="Proteomes" id="UP001055172">
    <property type="component" value="Unassembled WGS sequence"/>
</dbReference>
<dbReference type="InterPro" id="IPR012664">
    <property type="entry name" value="CHP02452"/>
</dbReference>
<keyword evidence="5" id="KW-1185">Reference proteome</keyword>
<organism evidence="4 5">
    <name type="scientific">Colletotrichum liriopes</name>
    <dbReference type="NCBI Taxonomy" id="708192"/>
    <lineage>
        <taxon>Eukaryota</taxon>
        <taxon>Fungi</taxon>
        <taxon>Dikarya</taxon>
        <taxon>Ascomycota</taxon>
        <taxon>Pezizomycotina</taxon>
        <taxon>Sordariomycetes</taxon>
        <taxon>Hypocreomycetidae</taxon>
        <taxon>Glomerellales</taxon>
        <taxon>Glomerellaceae</taxon>
        <taxon>Colletotrichum</taxon>
        <taxon>Colletotrichum spaethianum species complex</taxon>
    </lineage>
</organism>
<comment type="caution">
    <text evidence="4">The sequence shown here is derived from an EMBL/GenBank/DDBJ whole genome shotgun (WGS) entry which is preliminary data.</text>
</comment>
<evidence type="ECO:0000259" key="3">
    <source>
        <dbReference type="Pfam" id="PF10021"/>
    </source>
</evidence>
<sequence length="282" mass="31517">MASPLTPGGGFINGASSQEESLCMRTTLLPSLKDEYYRLPELGAVYTPDVLVFRDEDSSEVQEKKDRWFVDCISAAMLRNPETDRDETSGFSYYVHEKDRQLILEKMKVVLRVCQMKGIKKIVLGAWGCGAYGNPVAEVAKAWRKALIPRNDAKGKKKSNKETWTGIEDVVFAIKDPGMADAFEEAFGKGIERDELDEVSDAEENELDVGETNRMELQARISELKQRIEATSNLQLKKGLDLILAGLVSQLPPGAEEDSSENEEDGEEVDDEDEDEDENDQL</sequence>
<dbReference type="NCBIfam" id="TIGR02452">
    <property type="entry name" value="TIGR02452 family protein"/>
    <property type="match status" value="1"/>
</dbReference>
<feature type="compositionally biased region" description="Acidic residues" evidence="2">
    <location>
        <begin position="255"/>
        <end position="282"/>
    </location>
</feature>
<feature type="domain" description="Microbial-type PARG catalytic" evidence="3">
    <location>
        <begin position="1"/>
        <end position="55"/>
    </location>
</feature>
<dbReference type="AlphaFoldDB" id="A0AA37GP39"/>